<keyword evidence="7" id="KW-0963">Cytoplasm</keyword>
<dbReference type="GO" id="GO:0005829">
    <property type="term" value="C:cytosol"/>
    <property type="evidence" value="ECO:0007669"/>
    <property type="project" value="TreeGrafter"/>
</dbReference>
<dbReference type="GO" id="GO:0004818">
    <property type="term" value="F:glutamate-tRNA ligase activity"/>
    <property type="evidence" value="ECO:0007669"/>
    <property type="project" value="UniProtKB-UniRule"/>
</dbReference>
<dbReference type="PROSITE" id="PS00178">
    <property type="entry name" value="AA_TRNA_LIGASE_I"/>
    <property type="match status" value="1"/>
</dbReference>
<evidence type="ECO:0000256" key="1">
    <source>
        <dbReference type="ARBA" id="ARBA00007894"/>
    </source>
</evidence>
<evidence type="ECO:0000313" key="11">
    <source>
        <dbReference type="Proteomes" id="UP000178558"/>
    </source>
</evidence>
<feature type="domain" description="Aminoacyl-tRNA synthetase class I anticodon-binding" evidence="9">
    <location>
        <begin position="333"/>
        <end position="461"/>
    </location>
</feature>
<protein>
    <recommendedName>
        <fullName evidence="7">Glutamate--tRNA ligase</fullName>
        <ecNumber evidence="7">6.1.1.17</ecNumber>
    </recommendedName>
    <alternativeName>
        <fullName evidence="7">Glutamyl-tRNA synthetase</fullName>
        <shortName evidence="7">GluRS</shortName>
    </alternativeName>
</protein>
<dbReference type="InterPro" id="IPR000924">
    <property type="entry name" value="Glu/Gln-tRNA-synth"/>
</dbReference>
<name>A0A1F7J622_9BACT</name>
<feature type="short sequence motif" description="'KMSKS' region" evidence="7">
    <location>
        <begin position="248"/>
        <end position="252"/>
    </location>
</feature>
<sequence length="463" mass="54033">MVRTRIAPSPTGEDIHIGNLHTALINWTFAKKNDGQFIVRIEDTDQQRLIKGSEERILKTLKEYGLIYDEGPDAGGSAGPYRQSERLETYQIYGKELIEKKVAYYCFCSKERLESLRKKQQKEGLVPRYDKHCLNLKDPEKRVEDGESYVVRLNIPEDIVISFEDLIRGEITFFGKDLDDQVLIKADGFPTYHLAVVVDDHFMKVTHVIRGEDWISGTPKHIYLYDSFGWEKPIYVHTPLLRNPDRSKLSKRKNPIWASWYLKHGYLPEAVLNYLCLMGWSHPKQKEIFDLDEFISVFELKNIQTAGPIFDVVKLEWMNGEYIRRMNSGLLTNKLLEFYHEKYPKEAIEKTVPLIQERIKKLSDYLPLCEFFFKMPEEYQADLKPHKSILKKAHDTLAKITSWKAESIGQTLQNLTVKEKLRNADFFMWLRVAITGKKISPPLNESMEILGKKECLHRLSSLL</sequence>
<organism evidence="10 11">
    <name type="scientific">Candidatus Roizmanbacteria bacterium RIFCSPLOWO2_01_FULL_40_42</name>
    <dbReference type="NCBI Taxonomy" id="1802066"/>
    <lineage>
        <taxon>Bacteria</taxon>
        <taxon>Candidatus Roizmaniibacteriota</taxon>
    </lineage>
</organism>
<dbReference type="FunFam" id="3.40.50.620:FF:000045">
    <property type="entry name" value="Glutamate--tRNA ligase, mitochondrial"/>
    <property type="match status" value="1"/>
</dbReference>
<feature type="binding site" evidence="7">
    <location>
        <position position="251"/>
    </location>
    <ligand>
        <name>ATP</name>
        <dbReference type="ChEBI" id="CHEBI:30616"/>
    </ligand>
</feature>
<dbReference type="Pfam" id="PF19269">
    <property type="entry name" value="Anticodon_2"/>
    <property type="match status" value="1"/>
</dbReference>
<dbReference type="EC" id="6.1.1.17" evidence="7"/>
<dbReference type="NCBIfam" id="TIGR00464">
    <property type="entry name" value="gltX_bact"/>
    <property type="match status" value="1"/>
</dbReference>
<comment type="caution">
    <text evidence="7">Lacks conserved residue(s) required for the propagation of feature annotation.</text>
</comment>
<evidence type="ECO:0000256" key="4">
    <source>
        <dbReference type="ARBA" id="ARBA00022840"/>
    </source>
</evidence>
<gene>
    <name evidence="7" type="primary">gltX</name>
    <name evidence="10" type="ORF">A3B50_02665</name>
</gene>
<dbReference type="InterPro" id="IPR020751">
    <property type="entry name" value="aa-tRNA-synth_I_codon-bd_sub2"/>
</dbReference>
<dbReference type="Gene3D" id="1.10.10.350">
    <property type="match status" value="1"/>
</dbReference>
<feature type="domain" description="Glutamyl/glutaminyl-tRNA synthetase class Ib catalytic" evidence="8">
    <location>
        <begin position="1"/>
        <end position="317"/>
    </location>
</feature>
<dbReference type="SUPFAM" id="SSF48163">
    <property type="entry name" value="An anticodon-binding domain of class I aminoacyl-tRNA synthetases"/>
    <property type="match status" value="1"/>
</dbReference>
<dbReference type="InterPro" id="IPR008925">
    <property type="entry name" value="aa_tRNA-synth_I_cd-bd_sf"/>
</dbReference>
<dbReference type="InterPro" id="IPR001412">
    <property type="entry name" value="aa-tRNA-synth_I_CS"/>
</dbReference>
<comment type="similarity">
    <text evidence="1 7">Belongs to the class-I aminoacyl-tRNA synthetase family. Glutamate--tRNA ligase type 1 subfamily.</text>
</comment>
<comment type="caution">
    <text evidence="10">The sequence shown here is derived from an EMBL/GenBank/DDBJ whole genome shotgun (WGS) entry which is preliminary data.</text>
</comment>
<dbReference type="GO" id="GO:0006424">
    <property type="term" value="P:glutamyl-tRNA aminoacylation"/>
    <property type="evidence" value="ECO:0007669"/>
    <property type="project" value="UniProtKB-UniRule"/>
</dbReference>
<keyword evidence="5 7" id="KW-0648">Protein biosynthesis</keyword>
<evidence type="ECO:0000259" key="9">
    <source>
        <dbReference type="Pfam" id="PF19269"/>
    </source>
</evidence>
<dbReference type="Proteomes" id="UP000178558">
    <property type="component" value="Unassembled WGS sequence"/>
</dbReference>
<keyword evidence="2 7" id="KW-0436">Ligase</keyword>
<evidence type="ECO:0000256" key="7">
    <source>
        <dbReference type="HAMAP-Rule" id="MF_00022"/>
    </source>
</evidence>
<dbReference type="HAMAP" id="MF_00022">
    <property type="entry name" value="Glu_tRNA_synth_type1"/>
    <property type="match status" value="1"/>
</dbReference>
<proteinExistence type="inferred from homology"/>
<dbReference type="GO" id="GO:0005524">
    <property type="term" value="F:ATP binding"/>
    <property type="evidence" value="ECO:0007669"/>
    <property type="project" value="UniProtKB-UniRule"/>
</dbReference>
<dbReference type="InterPro" id="IPR020058">
    <property type="entry name" value="Glu/Gln-tRNA-synth_Ib_cat-dom"/>
</dbReference>
<dbReference type="InterPro" id="IPR045462">
    <property type="entry name" value="aa-tRNA-synth_I_cd-bd"/>
</dbReference>
<dbReference type="Pfam" id="PF00749">
    <property type="entry name" value="tRNA-synt_1c"/>
    <property type="match status" value="1"/>
</dbReference>
<keyword evidence="4 7" id="KW-0067">ATP-binding</keyword>
<evidence type="ECO:0000256" key="2">
    <source>
        <dbReference type="ARBA" id="ARBA00022598"/>
    </source>
</evidence>
<evidence type="ECO:0000256" key="5">
    <source>
        <dbReference type="ARBA" id="ARBA00022917"/>
    </source>
</evidence>
<keyword evidence="3 7" id="KW-0547">Nucleotide-binding</keyword>
<dbReference type="CDD" id="cd00808">
    <property type="entry name" value="GluRS_core"/>
    <property type="match status" value="1"/>
</dbReference>
<dbReference type="SUPFAM" id="SSF52374">
    <property type="entry name" value="Nucleotidylyl transferase"/>
    <property type="match status" value="1"/>
</dbReference>
<dbReference type="GO" id="GO:0008270">
    <property type="term" value="F:zinc ion binding"/>
    <property type="evidence" value="ECO:0007669"/>
    <property type="project" value="InterPro"/>
</dbReference>
<dbReference type="GO" id="GO:0000049">
    <property type="term" value="F:tRNA binding"/>
    <property type="evidence" value="ECO:0007669"/>
    <property type="project" value="InterPro"/>
</dbReference>
<dbReference type="EMBL" id="MGAQ01000006">
    <property type="protein sequence ID" value="OGK51043.1"/>
    <property type="molecule type" value="Genomic_DNA"/>
</dbReference>
<comment type="function">
    <text evidence="7">Catalyzes the attachment of glutamate to tRNA(Glu) in a two-step reaction: glutamate is first activated by ATP to form Glu-AMP and then transferred to the acceptor end of tRNA(Glu).</text>
</comment>
<dbReference type="PRINTS" id="PR00987">
    <property type="entry name" value="TRNASYNTHGLU"/>
</dbReference>
<reference evidence="10 11" key="1">
    <citation type="journal article" date="2016" name="Nat. Commun.">
        <title>Thousands of microbial genomes shed light on interconnected biogeochemical processes in an aquifer system.</title>
        <authorList>
            <person name="Anantharaman K."/>
            <person name="Brown C.T."/>
            <person name="Hug L.A."/>
            <person name="Sharon I."/>
            <person name="Castelle C.J."/>
            <person name="Probst A.J."/>
            <person name="Thomas B.C."/>
            <person name="Singh A."/>
            <person name="Wilkins M.J."/>
            <person name="Karaoz U."/>
            <person name="Brodie E.L."/>
            <person name="Williams K.H."/>
            <person name="Hubbard S.S."/>
            <person name="Banfield J.F."/>
        </authorList>
    </citation>
    <scope>NUCLEOTIDE SEQUENCE [LARGE SCALE GENOMIC DNA]</scope>
</reference>
<accession>A0A1F7J622</accession>
<evidence type="ECO:0000256" key="3">
    <source>
        <dbReference type="ARBA" id="ARBA00022741"/>
    </source>
</evidence>
<dbReference type="InterPro" id="IPR004527">
    <property type="entry name" value="Glu-tRNA-ligase_bac/mito"/>
</dbReference>
<dbReference type="AlphaFoldDB" id="A0A1F7J622"/>
<evidence type="ECO:0000259" key="8">
    <source>
        <dbReference type="Pfam" id="PF00749"/>
    </source>
</evidence>
<evidence type="ECO:0000313" key="10">
    <source>
        <dbReference type="EMBL" id="OGK51043.1"/>
    </source>
</evidence>
<dbReference type="InterPro" id="IPR033910">
    <property type="entry name" value="GluRS_core"/>
</dbReference>
<dbReference type="Gene3D" id="3.40.50.620">
    <property type="entry name" value="HUPs"/>
    <property type="match status" value="1"/>
</dbReference>
<comment type="catalytic activity">
    <reaction evidence="7">
        <text>tRNA(Glu) + L-glutamate + ATP = L-glutamyl-tRNA(Glu) + AMP + diphosphate</text>
        <dbReference type="Rhea" id="RHEA:23540"/>
        <dbReference type="Rhea" id="RHEA-COMP:9663"/>
        <dbReference type="Rhea" id="RHEA-COMP:9680"/>
        <dbReference type="ChEBI" id="CHEBI:29985"/>
        <dbReference type="ChEBI" id="CHEBI:30616"/>
        <dbReference type="ChEBI" id="CHEBI:33019"/>
        <dbReference type="ChEBI" id="CHEBI:78442"/>
        <dbReference type="ChEBI" id="CHEBI:78520"/>
        <dbReference type="ChEBI" id="CHEBI:456215"/>
        <dbReference type="EC" id="6.1.1.17"/>
    </reaction>
</comment>
<comment type="subunit">
    <text evidence="7">Monomer.</text>
</comment>
<evidence type="ECO:0000256" key="6">
    <source>
        <dbReference type="ARBA" id="ARBA00023146"/>
    </source>
</evidence>
<comment type="subcellular location">
    <subcellularLocation>
        <location evidence="7">Cytoplasm</location>
    </subcellularLocation>
</comment>
<dbReference type="InterPro" id="IPR049940">
    <property type="entry name" value="GluQ/Sye"/>
</dbReference>
<dbReference type="InterPro" id="IPR014729">
    <property type="entry name" value="Rossmann-like_a/b/a_fold"/>
</dbReference>
<dbReference type="PANTHER" id="PTHR43311">
    <property type="entry name" value="GLUTAMATE--TRNA LIGASE"/>
    <property type="match status" value="1"/>
</dbReference>
<keyword evidence="6 7" id="KW-0030">Aminoacyl-tRNA synthetase</keyword>
<dbReference type="PANTHER" id="PTHR43311:SF2">
    <property type="entry name" value="GLUTAMATE--TRNA LIGASE, MITOCHONDRIAL-RELATED"/>
    <property type="match status" value="1"/>
</dbReference>